<gene>
    <name evidence="1" type="ORF">MHBO_002304</name>
</gene>
<reference evidence="1 2" key="1">
    <citation type="journal article" date="2024" name="BMC Biol.">
        <title>Comparative genomics of Ascetosporea gives new insight into the evolutionary basis for animal parasitism in Rhizaria.</title>
        <authorList>
            <person name="Hiltunen Thoren M."/>
            <person name="Onut-Brannstrom I."/>
            <person name="Alfjorden A."/>
            <person name="Peckova H."/>
            <person name="Swords F."/>
            <person name="Hooper C."/>
            <person name="Holzer A.S."/>
            <person name="Bass D."/>
            <person name="Burki F."/>
        </authorList>
    </citation>
    <scope>NUCLEOTIDE SEQUENCE [LARGE SCALE GENOMIC DNA]</scope>
    <source>
        <strain evidence="1">20-A016</strain>
    </source>
</reference>
<protein>
    <submittedName>
        <fullName evidence="1">Uncharacterized protein</fullName>
    </submittedName>
</protein>
<keyword evidence="2" id="KW-1185">Reference proteome</keyword>
<accession>A0ABV2ALW5</accession>
<evidence type="ECO:0000313" key="2">
    <source>
        <dbReference type="Proteomes" id="UP001439008"/>
    </source>
</evidence>
<name>A0ABV2ALW5_9EUKA</name>
<evidence type="ECO:0000313" key="1">
    <source>
        <dbReference type="EMBL" id="MES1920653.1"/>
    </source>
</evidence>
<dbReference type="Proteomes" id="UP001439008">
    <property type="component" value="Unassembled WGS sequence"/>
</dbReference>
<sequence>MVTIISICKFYIVLNNTSICKFVNNFETNLDSLRYVYKRSYAIFDRKGCFSHLKKINYDSKLINELMIDSIIKKCVFEEKGTFLGATLPLLNIDEKKFLDLYYRIFNSVQEFRRLIKKIRNILDFFIEFDDINKSPEFDKTKYNSSDFYKELDENSDDVKGSFEDFSLLRYIYGLINDYELLLEKMDEFYPDSVFYPEKVENLNKCEDLNVFFTDLKGESCGNAPRVMTVSLIIDVLLFIAITINPSFI</sequence>
<dbReference type="EMBL" id="JBDODL010000787">
    <property type="protein sequence ID" value="MES1920653.1"/>
    <property type="molecule type" value="Genomic_DNA"/>
</dbReference>
<comment type="caution">
    <text evidence="1">The sequence shown here is derived from an EMBL/GenBank/DDBJ whole genome shotgun (WGS) entry which is preliminary data.</text>
</comment>
<proteinExistence type="predicted"/>
<organism evidence="1 2">
    <name type="scientific">Bonamia ostreae</name>
    <dbReference type="NCBI Taxonomy" id="126728"/>
    <lineage>
        <taxon>Eukaryota</taxon>
        <taxon>Sar</taxon>
        <taxon>Rhizaria</taxon>
        <taxon>Endomyxa</taxon>
        <taxon>Ascetosporea</taxon>
        <taxon>Haplosporida</taxon>
        <taxon>Bonamia</taxon>
    </lineage>
</organism>